<gene>
    <name evidence="1" type="ORF">BO97DRAFT_447012</name>
</gene>
<reference evidence="1 2" key="1">
    <citation type="submission" date="2018-02" db="EMBL/GenBank/DDBJ databases">
        <title>The genomes of Aspergillus section Nigri reveals drivers in fungal speciation.</title>
        <authorList>
            <consortium name="DOE Joint Genome Institute"/>
            <person name="Vesth T.C."/>
            <person name="Nybo J."/>
            <person name="Theobald S."/>
            <person name="Brandl J."/>
            <person name="Frisvad J.C."/>
            <person name="Nielsen K.F."/>
            <person name="Lyhne E.K."/>
            <person name="Kogle M.E."/>
            <person name="Kuo A."/>
            <person name="Riley R."/>
            <person name="Clum A."/>
            <person name="Nolan M."/>
            <person name="Lipzen A."/>
            <person name="Salamov A."/>
            <person name="Henrissat B."/>
            <person name="Wiebenga A."/>
            <person name="De vries R.P."/>
            <person name="Grigoriev I.V."/>
            <person name="Mortensen U.H."/>
            <person name="Andersen M.R."/>
            <person name="Baker S.E."/>
        </authorList>
    </citation>
    <scope>NUCLEOTIDE SEQUENCE [LARGE SCALE GENOMIC DNA]</scope>
    <source>
        <strain evidence="1 2">CBS 101889</strain>
    </source>
</reference>
<dbReference type="OrthoDB" id="443402at2759"/>
<evidence type="ECO:0000313" key="2">
    <source>
        <dbReference type="Proteomes" id="UP000248961"/>
    </source>
</evidence>
<dbReference type="AlphaFoldDB" id="A0A395HHR1"/>
<organism evidence="1 2">
    <name type="scientific">Aspergillus homomorphus (strain CBS 101889)</name>
    <dbReference type="NCBI Taxonomy" id="1450537"/>
    <lineage>
        <taxon>Eukaryota</taxon>
        <taxon>Fungi</taxon>
        <taxon>Dikarya</taxon>
        <taxon>Ascomycota</taxon>
        <taxon>Pezizomycotina</taxon>
        <taxon>Eurotiomycetes</taxon>
        <taxon>Eurotiomycetidae</taxon>
        <taxon>Eurotiales</taxon>
        <taxon>Aspergillaceae</taxon>
        <taxon>Aspergillus</taxon>
        <taxon>Aspergillus subgen. Circumdati</taxon>
    </lineage>
</organism>
<dbReference type="RefSeq" id="XP_025546434.1">
    <property type="nucleotide sequence ID" value="XM_025698718.1"/>
</dbReference>
<sequence length="168" mass="19251">MVENGGEEMARSMWQKLVSSEAAIYQDHKIFLIVDGLNKINPAESTKVITALKEWAHLANGNVKICISSCGEKVFQEALGSSPGYNLDKVNFINLLWLFQCMEWLVAQEIPFFCEHVGELDAALKKLSERRWLESCEPRELTLTPSERDCLKAIFVDMEESQRESRYF</sequence>
<proteinExistence type="predicted"/>
<protein>
    <submittedName>
        <fullName evidence="1">Uncharacterized protein</fullName>
    </submittedName>
</protein>
<accession>A0A395HHR1</accession>
<evidence type="ECO:0000313" key="1">
    <source>
        <dbReference type="EMBL" id="RAL07280.1"/>
    </source>
</evidence>
<dbReference type="VEuPathDB" id="FungiDB:BO97DRAFT_447012"/>
<keyword evidence="2" id="KW-1185">Reference proteome</keyword>
<name>A0A395HHR1_ASPHC</name>
<dbReference type="EMBL" id="KZ824336">
    <property type="protein sequence ID" value="RAL07280.1"/>
    <property type="molecule type" value="Genomic_DNA"/>
</dbReference>
<dbReference type="GeneID" id="37203007"/>
<dbReference type="Proteomes" id="UP000248961">
    <property type="component" value="Unassembled WGS sequence"/>
</dbReference>